<evidence type="ECO:0000313" key="3">
    <source>
        <dbReference type="EMBL" id="CAF3726022.1"/>
    </source>
</evidence>
<dbReference type="SUPFAM" id="SSF46689">
    <property type="entry name" value="Homeodomain-like"/>
    <property type="match status" value="1"/>
</dbReference>
<gene>
    <name evidence="1" type="ORF">GPM918_LOCUS11204</name>
    <name evidence="2" type="ORF">OVA965_LOCUS18947</name>
    <name evidence="3" type="ORF">SRO942_LOCUS11203</name>
    <name evidence="4" type="ORF">TMI583_LOCUS18958</name>
</gene>
<name>A0A814D3C0_9BILA</name>
<dbReference type="EMBL" id="CAJOBA010009611">
    <property type="protein sequence ID" value="CAF3855262.1"/>
    <property type="molecule type" value="Genomic_DNA"/>
</dbReference>
<dbReference type="InterPro" id="IPR009057">
    <property type="entry name" value="Homeodomain-like_sf"/>
</dbReference>
<dbReference type="Proteomes" id="UP000677228">
    <property type="component" value="Unassembled WGS sequence"/>
</dbReference>
<dbReference type="OrthoDB" id="6782743at2759"/>
<dbReference type="Proteomes" id="UP000681722">
    <property type="component" value="Unassembled WGS sequence"/>
</dbReference>
<dbReference type="Proteomes" id="UP000663829">
    <property type="component" value="Unassembled WGS sequence"/>
</dbReference>
<dbReference type="AlphaFoldDB" id="A0A814D3C0"/>
<dbReference type="PANTHER" id="PTHR46068:SF1">
    <property type="entry name" value="TRANSPOSASE IS30-LIKE HTH DOMAIN-CONTAINING PROTEIN"/>
    <property type="match status" value="1"/>
</dbReference>
<keyword evidence="5" id="KW-1185">Reference proteome</keyword>
<evidence type="ECO:0000313" key="4">
    <source>
        <dbReference type="EMBL" id="CAF3855262.1"/>
    </source>
</evidence>
<sequence length="121" mass="14158">MKSKDLQNVVISKYKNGDSPPMIFRHLNGVIGLRTIGRWCKMIKETGSINLSSPTGRPRVIRTKTMIQKVKNRLKRKKRVSSRKLASDLDISERSVRRILKKDLDLRPYKKRIEPFLKKEL</sequence>
<comment type="caution">
    <text evidence="1">The sequence shown here is derived from an EMBL/GenBank/DDBJ whole genome shotgun (WGS) entry which is preliminary data.</text>
</comment>
<evidence type="ECO:0000313" key="1">
    <source>
        <dbReference type="EMBL" id="CAF0950316.1"/>
    </source>
</evidence>
<proteinExistence type="predicted"/>
<dbReference type="Proteomes" id="UP000682733">
    <property type="component" value="Unassembled WGS sequence"/>
</dbReference>
<protein>
    <submittedName>
        <fullName evidence="1">Uncharacterized protein</fullName>
    </submittedName>
</protein>
<dbReference type="EMBL" id="CAJNOQ010002298">
    <property type="protein sequence ID" value="CAF0950316.1"/>
    <property type="molecule type" value="Genomic_DNA"/>
</dbReference>
<organism evidence="1 5">
    <name type="scientific">Didymodactylos carnosus</name>
    <dbReference type="NCBI Taxonomy" id="1234261"/>
    <lineage>
        <taxon>Eukaryota</taxon>
        <taxon>Metazoa</taxon>
        <taxon>Spiralia</taxon>
        <taxon>Gnathifera</taxon>
        <taxon>Rotifera</taxon>
        <taxon>Eurotatoria</taxon>
        <taxon>Bdelloidea</taxon>
        <taxon>Philodinida</taxon>
        <taxon>Philodinidae</taxon>
        <taxon>Didymodactylos</taxon>
    </lineage>
</organism>
<dbReference type="EMBL" id="CAJNOK010009594">
    <property type="protein sequence ID" value="CAF1093790.1"/>
    <property type="molecule type" value="Genomic_DNA"/>
</dbReference>
<reference evidence="1" key="1">
    <citation type="submission" date="2021-02" db="EMBL/GenBank/DDBJ databases">
        <authorList>
            <person name="Nowell W R."/>
        </authorList>
    </citation>
    <scope>NUCLEOTIDE SEQUENCE</scope>
</reference>
<evidence type="ECO:0000313" key="2">
    <source>
        <dbReference type="EMBL" id="CAF1093790.1"/>
    </source>
</evidence>
<accession>A0A814D3C0</accession>
<evidence type="ECO:0000313" key="5">
    <source>
        <dbReference type="Proteomes" id="UP000663829"/>
    </source>
</evidence>
<dbReference type="PANTHER" id="PTHR46068">
    <property type="entry name" value="PROTEIN CBG27172"/>
    <property type="match status" value="1"/>
</dbReference>
<dbReference type="EMBL" id="CAJOBC010002297">
    <property type="protein sequence ID" value="CAF3726022.1"/>
    <property type="molecule type" value="Genomic_DNA"/>
</dbReference>